<dbReference type="EMBL" id="LHZB01000108">
    <property type="protein sequence ID" value="KXV01657.1"/>
    <property type="molecule type" value="Genomic_DNA"/>
</dbReference>
<dbReference type="GO" id="GO:0098552">
    <property type="term" value="C:side of membrane"/>
    <property type="evidence" value="ECO:0007669"/>
    <property type="project" value="UniProtKB-ARBA"/>
</dbReference>
<evidence type="ECO:0000256" key="2">
    <source>
        <dbReference type="ARBA" id="ARBA00008164"/>
    </source>
</evidence>
<dbReference type="PRINTS" id="PR00721">
    <property type="entry name" value="STOMATIN"/>
</dbReference>
<dbReference type="GO" id="GO:0008233">
    <property type="term" value="F:peptidase activity"/>
    <property type="evidence" value="ECO:0007669"/>
    <property type="project" value="UniProtKB-KW"/>
</dbReference>
<proteinExistence type="inferred from homology"/>
<dbReference type="Pfam" id="PF01145">
    <property type="entry name" value="Band_7"/>
    <property type="match status" value="1"/>
</dbReference>
<dbReference type="PATRIC" id="fig|442.7.peg.495"/>
<keyword evidence="3" id="KW-0812">Transmembrane</keyword>
<dbReference type="InterPro" id="IPR043202">
    <property type="entry name" value="Band-7_stomatin-like"/>
</dbReference>
<dbReference type="PANTHER" id="PTHR10264">
    <property type="entry name" value="BAND 7 PROTEIN-RELATED"/>
    <property type="match status" value="1"/>
</dbReference>
<dbReference type="Gene3D" id="6.10.250.2090">
    <property type="match status" value="1"/>
</dbReference>
<keyword evidence="5" id="KW-0645">Protease</keyword>
<comment type="subcellular location">
    <subcellularLocation>
        <location evidence="1">Membrane</location>
        <topology evidence="1">Single-pass membrane protein</topology>
    </subcellularLocation>
</comment>
<name>A0A149QWZ9_9PROT</name>
<feature type="transmembrane region" description="Helical" evidence="3">
    <location>
        <begin position="51"/>
        <end position="69"/>
    </location>
</feature>
<dbReference type="AlphaFoldDB" id="A0A149QWZ9"/>
<dbReference type="FunFam" id="3.30.479.30:FF:000004">
    <property type="entry name" value="Putative membrane protease family, stomatin"/>
    <property type="match status" value="1"/>
</dbReference>
<dbReference type="GO" id="GO:0005886">
    <property type="term" value="C:plasma membrane"/>
    <property type="evidence" value="ECO:0007669"/>
    <property type="project" value="InterPro"/>
</dbReference>
<dbReference type="SMART" id="SM00244">
    <property type="entry name" value="PHB"/>
    <property type="match status" value="1"/>
</dbReference>
<dbReference type="GO" id="GO:0006508">
    <property type="term" value="P:proteolysis"/>
    <property type="evidence" value="ECO:0007669"/>
    <property type="project" value="UniProtKB-KW"/>
</dbReference>
<dbReference type="InterPro" id="IPR001107">
    <property type="entry name" value="Band_7"/>
</dbReference>
<comment type="caution">
    <text evidence="5">The sequence shown here is derived from an EMBL/GenBank/DDBJ whole genome shotgun (WGS) entry which is preliminary data.</text>
</comment>
<gene>
    <name evidence="5" type="ORF">AD929_05640</name>
</gene>
<evidence type="ECO:0000256" key="3">
    <source>
        <dbReference type="SAM" id="Phobius"/>
    </source>
</evidence>
<reference evidence="5 6" key="1">
    <citation type="submission" date="2015-06" db="EMBL/GenBank/DDBJ databases">
        <title>Improved classification and identification of acetic acid bacteria using matrix-assisted laser desorption/ionization time-of-flight mass spectrometry; Gluconobacter nephelii and Gluconobacter uchimurae are later heterotypic synonyms of Gluconobacter japonicus and Gluconobacter oxydans, respectively.</title>
        <authorList>
            <person name="Li L."/>
            <person name="Cleenwerck I."/>
            <person name="De Vuyst L."/>
            <person name="Vandamme P."/>
        </authorList>
    </citation>
    <scope>NUCLEOTIDE SEQUENCE [LARGE SCALE GENOMIC DNA]</scope>
    <source>
        <strain evidence="5 6">LMG 1764</strain>
    </source>
</reference>
<evidence type="ECO:0000313" key="6">
    <source>
        <dbReference type="Proteomes" id="UP000075573"/>
    </source>
</evidence>
<comment type="similarity">
    <text evidence="2">Belongs to the band 7/mec-2 family.</text>
</comment>
<keyword evidence="3" id="KW-0472">Membrane</keyword>
<keyword evidence="3" id="KW-1133">Transmembrane helix</keyword>
<organism evidence="5 6">
    <name type="scientific">Gluconobacter potus</name>
    <dbReference type="NCBI Taxonomy" id="2724927"/>
    <lineage>
        <taxon>Bacteria</taxon>
        <taxon>Pseudomonadati</taxon>
        <taxon>Pseudomonadota</taxon>
        <taxon>Alphaproteobacteria</taxon>
        <taxon>Acetobacterales</taxon>
        <taxon>Acetobacteraceae</taxon>
        <taxon>Gluconobacter</taxon>
    </lineage>
</organism>
<dbReference type="SUPFAM" id="SSF117892">
    <property type="entry name" value="Band 7/SPFH domain"/>
    <property type="match status" value="1"/>
</dbReference>
<dbReference type="RefSeq" id="WP_062495190.1">
    <property type="nucleotide sequence ID" value="NZ_LHZB01000108.1"/>
</dbReference>
<dbReference type="Gene3D" id="3.30.479.30">
    <property type="entry name" value="Band 7 domain"/>
    <property type="match status" value="1"/>
</dbReference>
<evidence type="ECO:0000256" key="1">
    <source>
        <dbReference type="ARBA" id="ARBA00004167"/>
    </source>
</evidence>
<dbReference type="InterPro" id="IPR036013">
    <property type="entry name" value="Band_7/SPFH_dom_sf"/>
</dbReference>
<dbReference type="InterPro" id="IPR001972">
    <property type="entry name" value="Stomatin_HflK_fam"/>
</dbReference>
<dbReference type="CDD" id="cd13775">
    <property type="entry name" value="SPFH_eoslipins_u3"/>
    <property type="match status" value="1"/>
</dbReference>
<sequence>MPEFPVFPSLSPLRSAGNRSRLPVNMVAASIAGAILLAGAGLTALTKAPGWVIGGLVLGLLVMMSLRMCNSWQRVLVLRAGKIQGLRGPGLFMIVPFLDQIDAVVDQRIRTVPVHTRQTLTRDTTPVDVDAVVFWMVHDPLRAITELDNYEGSVSMVALTTLREVVSSSDLATLLEDRRRIDGELRDLIEIKTREWGVTVQAVEIRDVQLPDSLQDAMSRQAQAERERAARVTLASAEREVAHELALAAKTYEASPIALQILQINRIFEMNKNRGTTILMPTTMADSMTTATAFAAAMQTVQPEAAPPVAAGEVSD</sequence>
<evidence type="ECO:0000259" key="4">
    <source>
        <dbReference type="SMART" id="SM00244"/>
    </source>
</evidence>
<dbReference type="Proteomes" id="UP000075573">
    <property type="component" value="Unassembled WGS sequence"/>
</dbReference>
<feature type="transmembrane region" description="Helical" evidence="3">
    <location>
        <begin position="24"/>
        <end position="45"/>
    </location>
</feature>
<protein>
    <submittedName>
        <fullName evidence="5">Membrane protease subunit, stomatin/prohibitin</fullName>
    </submittedName>
</protein>
<accession>A0A149QWZ9</accession>
<evidence type="ECO:0000313" key="5">
    <source>
        <dbReference type="EMBL" id="KXV01657.1"/>
    </source>
</evidence>
<keyword evidence="5" id="KW-0378">Hydrolase</keyword>
<feature type="domain" description="Band 7" evidence="4">
    <location>
        <begin position="64"/>
        <end position="222"/>
    </location>
</feature>
<dbReference type="PANTHER" id="PTHR10264:SF19">
    <property type="entry name" value="AT06885P-RELATED"/>
    <property type="match status" value="1"/>
</dbReference>